<feature type="transmembrane region" description="Helical" evidence="8">
    <location>
        <begin position="122"/>
        <end position="143"/>
    </location>
</feature>
<comment type="similarity">
    <text evidence="2">Belongs to the ATPase C chain family.</text>
</comment>
<dbReference type="OrthoDB" id="5771683at2"/>
<evidence type="ECO:0000259" key="9">
    <source>
        <dbReference type="Pfam" id="PF00137"/>
    </source>
</evidence>
<keyword evidence="5 8" id="KW-0472">Membrane</keyword>
<comment type="caution">
    <text evidence="10">The sequence shown here is derived from an EMBL/GenBank/DDBJ whole genome shotgun (WGS) entry which is preliminary data.</text>
</comment>
<dbReference type="STRING" id="1818881.A3196_07520"/>
<evidence type="ECO:0000256" key="7">
    <source>
        <dbReference type="ARBA" id="ARBA00032887"/>
    </source>
</evidence>
<feature type="transmembrane region" description="Helical" evidence="8">
    <location>
        <begin position="6"/>
        <end position="26"/>
    </location>
</feature>
<dbReference type="PRINTS" id="PR00124">
    <property type="entry name" value="ATPASEC"/>
</dbReference>
<evidence type="ECO:0000256" key="5">
    <source>
        <dbReference type="ARBA" id="ARBA00023136"/>
    </source>
</evidence>
<dbReference type="GO" id="GO:0015078">
    <property type="term" value="F:proton transmembrane transporter activity"/>
    <property type="evidence" value="ECO:0007669"/>
    <property type="project" value="InterPro"/>
</dbReference>
<feature type="domain" description="V-ATPase proteolipid subunit C-like" evidence="9">
    <location>
        <begin position="83"/>
        <end position="142"/>
    </location>
</feature>
<dbReference type="GO" id="GO:0033177">
    <property type="term" value="C:proton-transporting two-sector ATPase complex, proton-transporting domain"/>
    <property type="evidence" value="ECO:0007669"/>
    <property type="project" value="InterPro"/>
</dbReference>
<comment type="subcellular location">
    <subcellularLocation>
        <location evidence="1">Membrane</location>
        <topology evidence="1">Multi-pass membrane protein</topology>
    </subcellularLocation>
</comment>
<keyword evidence="3 8" id="KW-0812">Transmembrane</keyword>
<feature type="transmembrane region" description="Helical" evidence="8">
    <location>
        <begin position="38"/>
        <end position="57"/>
    </location>
</feature>
<dbReference type="EMBL" id="LVJZ01000003">
    <property type="protein sequence ID" value="ODB96616.1"/>
    <property type="molecule type" value="Genomic_DNA"/>
</dbReference>
<protein>
    <recommendedName>
        <fullName evidence="6">ATP synthase F(0) sector subunit c</fullName>
    </recommendedName>
    <alternativeName>
        <fullName evidence="7">F-type ATPase subunit c</fullName>
    </alternativeName>
</protein>
<evidence type="ECO:0000256" key="6">
    <source>
        <dbReference type="ARBA" id="ARBA00032200"/>
    </source>
</evidence>
<evidence type="ECO:0000256" key="2">
    <source>
        <dbReference type="ARBA" id="ARBA00006704"/>
    </source>
</evidence>
<keyword evidence="11" id="KW-1185">Reference proteome</keyword>
<dbReference type="Proteomes" id="UP000094849">
    <property type="component" value="Unassembled WGS sequence"/>
</dbReference>
<dbReference type="GO" id="GO:0045259">
    <property type="term" value="C:proton-transporting ATP synthase complex"/>
    <property type="evidence" value="ECO:0007669"/>
    <property type="project" value="InterPro"/>
</dbReference>
<dbReference type="Gene3D" id="1.20.120.610">
    <property type="entry name" value="lithium bound rotor ring of v- atpase"/>
    <property type="match status" value="1"/>
</dbReference>
<gene>
    <name evidence="10" type="ORF">A3196_07520</name>
</gene>
<dbReference type="GO" id="GO:0015986">
    <property type="term" value="P:proton motive force-driven ATP synthesis"/>
    <property type="evidence" value="ECO:0007669"/>
    <property type="project" value="InterPro"/>
</dbReference>
<evidence type="ECO:0000313" key="10">
    <source>
        <dbReference type="EMBL" id="ODB96616.1"/>
    </source>
</evidence>
<evidence type="ECO:0000256" key="3">
    <source>
        <dbReference type="ARBA" id="ARBA00022692"/>
    </source>
</evidence>
<dbReference type="RefSeq" id="WP_069004348.1">
    <property type="nucleotide sequence ID" value="NZ_LVJW01000003.1"/>
</dbReference>
<feature type="transmembrane region" description="Helical" evidence="8">
    <location>
        <begin position="77"/>
        <end position="110"/>
    </location>
</feature>
<reference evidence="10 11" key="1">
    <citation type="submission" date="2016-03" db="EMBL/GenBank/DDBJ databases">
        <title>Chemosynthetic sulphur-oxidizing symbionts of marine invertebrate animals are capable of nitrogen fixation.</title>
        <authorList>
            <person name="Petersen J.M."/>
            <person name="Kemper A."/>
            <person name="Gruber-Vodicka H."/>
            <person name="Cardini U."/>
            <person name="Geest Mvander."/>
            <person name="Kleiner M."/>
            <person name="Bulgheresi S."/>
            <person name="Fussmann M."/>
            <person name="Herbold C."/>
            <person name="Seah B.K.B."/>
            <person name="Antony C.Paul."/>
            <person name="Liu D."/>
            <person name="Belitz A."/>
            <person name="Weber M."/>
        </authorList>
    </citation>
    <scope>NUCLEOTIDE SEQUENCE [LARGE SCALE GENOMIC DNA]</scope>
    <source>
        <strain evidence="10">G_D</strain>
    </source>
</reference>
<dbReference type="InterPro" id="IPR035921">
    <property type="entry name" value="F/V-ATP_Csub_sf"/>
</dbReference>
<dbReference type="InterPro" id="IPR000454">
    <property type="entry name" value="ATP_synth_F0_csu"/>
</dbReference>
<keyword evidence="4 8" id="KW-1133">Transmembrane helix</keyword>
<organism evidence="10 11">
    <name type="scientific">Candidatus Thiodiazotropha endoloripes</name>
    <dbReference type="NCBI Taxonomy" id="1818881"/>
    <lineage>
        <taxon>Bacteria</taxon>
        <taxon>Pseudomonadati</taxon>
        <taxon>Pseudomonadota</taxon>
        <taxon>Gammaproteobacteria</taxon>
        <taxon>Chromatiales</taxon>
        <taxon>Sedimenticolaceae</taxon>
        <taxon>Candidatus Thiodiazotropha</taxon>
    </lineage>
</organism>
<dbReference type="AlphaFoldDB" id="A0A1E2UPE6"/>
<evidence type="ECO:0000256" key="4">
    <source>
        <dbReference type="ARBA" id="ARBA00022989"/>
    </source>
</evidence>
<proteinExistence type="inferred from homology"/>
<name>A0A1E2UPE6_9GAMM</name>
<accession>A0A1E2UPE6</accession>
<sequence length="146" mass="14964">MYWLIAVMTLGIVGLIATGIVMEMQPAKVTKPWFKPTIAMNLVIFVCAQAALIFIGAQDVMAAVEPAVEASGEISIGLGLGIIGVGIPTALSTIGAGIAVGPIGAASLAVLAEKPEIFGRTLIYLGLAEGIAIYGLVMSILLLDKI</sequence>
<dbReference type="InterPro" id="IPR002379">
    <property type="entry name" value="ATPase_proteolipid_c-like_dom"/>
</dbReference>
<evidence type="ECO:0000256" key="8">
    <source>
        <dbReference type="SAM" id="Phobius"/>
    </source>
</evidence>
<evidence type="ECO:0000256" key="1">
    <source>
        <dbReference type="ARBA" id="ARBA00004141"/>
    </source>
</evidence>
<dbReference type="Pfam" id="PF00137">
    <property type="entry name" value="ATP-synt_C"/>
    <property type="match status" value="1"/>
</dbReference>
<evidence type="ECO:0000313" key="11">
    <source>
        <dbReference type="Proteomes" id="UP000094849"/>
    </source>
</evidence>
<dbReference type="SUPFAM" id="SSF81333">
    <property type="entry name" value="F1F0 ATP synthase subunit C"/>
    <property type="match status" value="1"/>
</dbReference>
<dbReference type="CDD" id="cd18120">
    <property type="entry name" value="ATP-synt_Vo_Ao_c"/>
    <property type="match status" value="1"/>
</dbReference>